<comment type="caution">
    <text evidence="1">The sequence shown here is derived from an EMBL/GenBank/DDBJ whole genome shotgun (WGS) entry which is preliminary data.</text>
</comment>
<dbReference type="RefSeq" id="WP_305112496.1">
    <property type="nucleotide sequence ID" value="NZ_JAUTIX010000008.1"/>
</dbReference>
<dbReference type="EMBL" id="JAUTIX010000008">
    <property type="protein sequence ID" value="MDP0400009.1"/>
    <property type="molecule type" value="Genomic_DNA"/>
</dbReference>
<dbReference type="AlphaFoldDB" id="A0AA90NSI2"/>
<protein>
    <submittedName>
        <fullName evidence="1">Uncharacterized protein</fullName>
    </submittedName>
</protein>
<dbReference type="Proteomes" id="UP001178281">
    <property type="component" value="Unassembled WGS sequence"/>
</dbReference>
<gene>
    <name evidence="1" type="ORF">Q7X28_19000</name>
</gene>
<evidence type="ECO:0000313" key="1">
    <source>
        <dbReference type="EMBL" id="MDP0400009.1"/>
    </source>
</evidence>
<proteinExistence type="predicted"/>
<organism evidence="1 2">
    <name type="scientific">Tsukamurella strandjordii</name>
    <dbReference type="NCBI Taxonomy" id="147577"/>
    <lineage>
        <taxon>Bacteria</taxon>
        <taxon>Bacillati</taxon>
        <taxon>Actinomycetota</taxon>
        <taxon>Actinomycetes</taxon>
        <taxon>Mycobacteriales</taxon>
        <taxon>Tsukamurellaceae</taxon>
        <taxon>Tsukamurella</taxon>
    </lineage>
</organism>
<sequence length="173" mass="19604">MSKGKRTHEMVRISTQYTFASWMSDFPEENPPMIDRVIRKLGFEQGADDINTIVRIYPIPEGAKQEDTLDPSTWLQTAGTAERLTVEYKRLEADGSYRQYVLGRPTAESESETSEIIQFGDHQVSVLPSEVLTADDAVAIFQFYYEHDTVPPNWHLRNLPQYTVSSTGVIGEG</sequence>
<evidence type="ECO:0000313" key="2">
    <source>
        <dbReference type="Proteomes" id="UP001178281"/>
    </source>
</evidence>
<accession>A0AA90NSI2</accession>
<reference evidence="1" key="1">
    <citation type="submission" date="2023-08" db="EMBL/GenBank/DDBJ databases">
        <title>The draft genome of Tsukamurella strandjordii strain 050030.</title>
        <authorList>
            <person name="Zhao F."/>
            <person name="Feng Y."/>
            <person name="Zong Z."/>
        </authorList>
    </citation>
    <scope>NUCLEOTIDE SEQUENCE</scope>
    <source>
        <strain evidence="1">050030</strain>
    </source>
</reference>
<name>A0AA90NSI2_9ACTN</name>
<keyword evidence="2" id="KW-1185">Reference proteome</keyword>